<dbReference type="GO" id="GO:0055085">
    <property type="term" value="P:transmembrane transport"/>
    <property type="evidence" value="ECO:0007669"/>
    <property type="project" value="InterPro"/>
</dbReference>
<comment type="subcellular location">
    <subcellularLocation>
        <location evidence="1 7">Cell membrane</location>
        <topology evidence="1 7">Multi-pass membrane protein</topology>
    </subcellularLocation>
</comment>
<feature type="transmembrane region" description="Helical" evidence="7">
    <location>
        <begin position="126"/>
        <end position="148"/>
    </location>
</feature>
<evidence type="ECO:0000313" key="11">
    <source>
        <dbReference type="EMBL" id="PNQ96084.1"/>
    </source>
</evidence>
<evidence type="ECO:0000259" key="9">
    <source>
        <dbReference type="PROSITE" id="PS50928"/>
    </source>
</evidence>
<dbReference type="Gene3D" id="1.10.3720.10">
    <property type="entry name" value="MetI-like"/>
    <property type="match status" value="1"/>
</dbReference>
<evidence type="ECO:0000256" key="6">
    <source>
        <dbReference type="ARBA" id="ARBA00023136"/>
    </source>
</evidence>
<accession>A0A2K1FU82</accession>
<dbReference type="EMBL" id="VEWN01000001">
    <property type="protein sequence ID" value="KAA1058364.1"/>
    <property type="molecule type" value="Genomic_DNA"/>
</dbReference>
<dbReference type="PANTHER" id="PTHR30151">
    <property type="entry name" value="ALKANE SULFONATE ABC TRANSPORTER-RELATED, MEMBRANE SUBUNIT"/>
    <property type="match status" value="1"/>
</dbReference>
<organism evidence="11 12">
    <name type="scientific">Azospirillum argentinense</name>
    <dbReference type="NCBI Taxonomy" id="2970906"/>
    <lineage>
        <taxon>Bacteria</taxon>
        <taxon>Pseudomonadati</taxon>
        <taxon>Pseudomonadota</taxon>
        <taxon>Alphaproteobacteria</taxon>
        <taxon>Rhodospirillales</taxon>
        <taxon>Azospirillaceae</taxon>
        <taxon>Azospirillum</taxon>
    </lineage>
</organism>
<dbReference type="CDD" id="cd06261">
    <property type="entry name" value="TM_PBP2"/>
    <property type="match status" value="1"/>
</dbReference>
<evidence type="ECO:0000256" key="8">
    <source>
        <dbReference type="SAM" id="MobiDB-lite"/>
    </source>
</evidence>
<dbReference type="RefSeq" id="WP_014241102.1">
    <property type="nucleotide sequence ID" value="NZ_POWG01000036.1"/>
</dbReference>
<reference evidence="10 13" key="2">
    <citation type="submission" date="2019-07" db="EMBL/GenBank/DDBJ databases">
        <title>Genome sequencing of the stress-tolerant strain Azospirillum brasilense Az19.</title>
        <authorList>
            <person name="Maroniche G.A."/>
            <person name="Garcia J.E."/>
            <person name="Pagnussat L."/>
            <person name="Amenta M."/>
            <person name="Creus C.M."/>
        </authorList>
    </citation>
    <scope>NUCLEOTIDE SEQUENCE [LARGE SCALE GENOMIC DNA]</scope>
    <source>
        <strain evidence="10 13">Az19</strain>
    </source>
</reference>
<feature type="region of interest" description="Disordered" evidence="8">
    <location>
        <begin position="1"/>
        <end position="22"/>
    </location>
</feature>
<dbReference type="Pfam" id="PF00528">
    <property type="entry name" value="BPD_transp_1"/>
    <property type="match status" value="1"/>
</dbReference>
<evidence type="ECO:0000256" key="7">
    <source>
        <dbReference type="RuleBase" id="RU363032"/>
    </source>
</evidence>
<evidence type="ECO:0000256" key="1">
    <source>
        <dbReference type="ARBA" id="ARBA00004651"/>
    </source>
</evidence>
<keyword evidence="4 7" id="KW-0812">Transmembrane</keyword>
<feature type="transmembrane region" description="Helical" evidence="7">
    <location>
        <begin position="87"/>
        <end position="114"/>
    </location>
</feature>
<name>A0A2K1FU82_9PROT</name>
<evidence type="ECO:0000313" key="10">
    <source>
        <dbReference type="EMBL" id="KAA1058364.1"/>
    </source>
</evidence>
<comment type="similarity">
    <text evidence="7">Belongs to the binding-protein-dependent transport system permease family.</text>
</comment>
<evidence type="ECO:0000256" key="3">
    <source>
        <dbReference type="ARBA" id="ARBA00022475"/>
    </source>
</evidence>
<dbReference type="GO" id="GO:0005886">
    <property type="term" value="C:plasma membrane"/>
    <property type="evidence" value="ECO:0007669"/>
    <property type="project" value="UniProtKB-SubCell"/>
</dbReference>
<keyword evidence="5 7" id="KW-1133">Transmembrane helix</keyword>
<evidence type="ECO:0000256" key="2">
    <source>
        <dbReference type="ARBA" id="ARBA00022448"/>
    </source>
</evidence>
<evidence type="ECO:0000256" key="4">
    <source>
        <dbReference type="ARBA" id="ARBA00022692"/>
    </source>
</evidence>
<evidence type="ECO:0000256" key="5">
    <source>
        <dbReference type="ARBA" id="ARBA00022989"/>
    </source>
</evidence>
<keyword evidence="3" id="KW-1003">Cell membrane</keyword>
<dbReference type="Proteomes" id="UP000236268">
    <property type="component" value="Unassembled WGS sequence"/>
</dbReference>
<dbReference type="EMBL" id="POWG01000036">
    <property type="protein sequence ID" value="PNQ96084.1"/>
    <property type="molecule type" value="Genomic_DNA"/>
</dbReference>
<feature type="domain" description="ABC transmembrane type-1" evidence="9">
    <location>
        <begin position="88"/>
        <end position="268"/>
    </location>
</feature>
<comment type="caution">
    <text evidence="11">The sequence shown here is derived from an EMBL/GenBank/DDBJ whole genome shotgun (WGS) entry which is preliminary data.</text>
</comment>
<dbReference type="Proteomes" id="UP000325333">
    <property type="component" value="Unassembled WGS sequence"/>
</dbReference>
<dbReference type="PROSITE" id="PS50928">
    <property type="entry name" value="ABC_TM1"/>
    <property type="match status" value="1"/>
</dbReference>
<evidence type="ECO:0000313" key="13">
    <source>
        <dbReference type="Proteomes" id="UP000325333"/>
    </source>
</evidence>
<keyword evidence="6 7" id="KW-0472">Membrane</keyword>
<evidence type="ECO:0000313" key="12">
    <source>
        <dbReference type="Proteomes" id="UP000236268"/>
    </source>
</evidence>
<feature type="transmembrane region" description="Helical" evidence="7">
    <location>
        <begin position="249"/>
        <end position="268"/>
    </location>
</feature>
<feature type="compositionally biased region" description="Low complexity" evidence="8">
    <location>
        <begin position="11"/>
        <end position="22"/>
    </location>
</feature>
<dbReference type="InterPro" id="IPR035906">
    <property type="entry name" value="MetI-like_sf"/>
</dbReference>
<sequence>MAVDAAAHGNASRGGPASGTAARRGGAGATLLRLLNSGWFRPVLFLVVLTVLWDLSVRIFAIPPYLIPKPGDVALALAADWDQLLAASVPTTLATLGGFALSVLFGIPIAMLIAGSKTVESYVYPLLVFSQSIPKVAIAPLFVVWFGFGLLPKVISAFLLAFFPIVVSAVQGFKSVDGDMMDLAKSMKATRLQTFRMVSLPHALPAIFAGLKVSITLAVVGAVVGEFVGANSGIGFVLQRSIGNFELPLMFAALVVLALIGVVLFWVIDVIERLAIPWHASQRHNYIPTS</sequence>
<keyword evidence="2 7" id="KW-0813">Transport</keyword>
<protein>
    <submittedName>
        <fullName evidence="11">ABC transporter permease</fullName>
    </submittedName>
</protein>
<dbReference type="AlphaFoldDB" id="A0A2K1FU82"/>
<dbReference type="InterPro" id="IPR000515">
    <property type="entry name" value="MetI-like"/>
</dbReference>
<feature type="transmembrane region" description="Helical" evidence="7">
    <location>
        <begin position="43"/>
        <end position="67"/>
    </location>
</feature>
<proteinExistence type="inferred from homology"/>
<gene>
    <name evidence="11" type="ORF">C1S70_25375</name>
    <name evidence="10" type="ORF">FH063_000564</name>
</gene>
<dbReference type="SUPFAM" id="SSF161098">
    <property type="entry name" value="MetI-like"/>
    <property type="match status" value="1"/>
</dbReference>
<dbReference type="PANTHER" id="PTHR30151:SF20">
    <property type="entry name" value="ABC TRANSPORTER PERMEASE PROTEIN HI_0355-RELATED"/>
    <property type="match status" value="1"/>
</dbReference>
<feature type="transmembrane region" description="Helical" evidence="7">
    <location>
        <begin position="154"/>
        <end position="173"/>
    </location>
</feature>
<reference evidence="11 12" key="1">
    <citation type="submission" date="2018-01" db="EMBL/GenBank/DDBJ databases">
        <title>Whole genome sequence of Azospirillum brasilense REC3 isolated from strawberry roots.</title>
        <authorList>
            <person name="Fontana C.A."/>
            <person name="Salazar S.M."/>
            <person name="Bassi D."/>
            <person name="Puglisi E."/>
            <person name="Lovaisa N.C."/>
            <person name="Toffoli L.M."/>
            <person name="Pedraza R."/>
            <person name="Cocconcelli P.S."/>
        </authorList>
    </citation>
    <scope>NUCLEOTIDE SEQUENCE [LARGE SCALE GENOMIC DNA]</scope>
    <source>
        <strain evidence="11 12">REC3</strain>
    </source>
</reference>